<dbReference type="InterPro" id="IPR005821">
    <property type="entry name" value="Ion_trans_dom"/>
</dbReference>
<evidence type="ECO:0000256" key="3">
    <source>
        <dbReference type="ARBA" id="ARBA00022538"/>
    </source>
</evidence>
<dbReference type="PANTHER" id="PTHR11537">
    <property type="entry name" value="VOLTAGE-GATED POTASSIUM CHANNEL"/>
    <property type="match status" value="1"/>
</dbReference>
<protein>
    <recommendedName>
        <fullName evidence="17">BTB domain-containing protein</fullName>
    </recommendedName>
</protein>
<dbReference type="PANTHER" id="PTHR11537:SF113">
    <property type="entry name" value="POTASSIUM VOLTAGE-GATED CHANNEL PROTEIN SHAKER"/>
    <property type="match status" value="1"/>
</dbReference>
<dbReference type="GO" id="GO:0001508">
    <property type="term" value="P:action potential"/>
    <property type="evidence" value="ECO:0007669"/>
    <property type="project" value="TreeGrafter"/>
</dbReference>
<dbReference type="OMA" id="WFVIDTC"/>
<feature type="transmembrane region" description="Helical" evidence="12">
    <location>
        <begin position="239"/>
        <end position="261"/>
    </location>
</feature>
<keyword evidence="9" id="KW-0406">Ion transport</keyword>
<dbReference type="AlphaFoldDB" id="A0A3M6V2I8"/>
<feature type="transmembrane region" description="Helical" evidence="12">
    <location>
        <begin position="154"/>
        <end position="172"/>
    </location>
</feature>
<evidence type="ECO:0000256" key="1">
    <source>
        <dbReference type="ARBA" id="ARBA00004141"/>
    </source>
</evidence>
<dbReference type="Gene3D" id="1.10.287.70">
    <property type="match status" value="1"/>
</dbReference>
<keyword evidence="8 12" id="KW-1133">Transmembrane helix</keyword>
<evidence type="ECO:0000256" key="12">
    <source>
        <dbReference type="SAM" id="Phobius"/>
    </source>
</evidence>
<dbReference type="PRINTS" id="PR00169">
    <property type="entry name" value="KCHANNEL"/>
</dbReference>
<feature type="transmembrane region" description="Helical" evidence="12">
    <location>
        <begin position="308"/>
        <end position="329"/>
    </location>
</feature>
<keyword evidence="2" id="KW-0813">Transport</keyword>
<dbReference type="Gene3D" id="1.20.120.350">
    <property type="entry name" value="Voltage-gated potassium channels. Chain C"/>
    <property type="match status" value="1"/>
</dbReference>
<dbReference type="GO" id="GO:0008076">
    <property type="term" value="C:voltage-gated potassium channel complex"/>
    <property type="evidence" value="ECO:0007669"/>
    <property type="project" value="InterPro"/>
</dbReference>
<evidence type="ECO:0008006" key="17">
    <source>
        <dbReference type="Google" id="ProtNLM"/>
    </source>
</evidence>
<feature type="transmembrane region" description="Helical" evidence="12">
    <location>
        <begin position="370"/>
        <end position="391"/>
    </location>
</feature>
<dbReference type="InterPro" id="IPR028325">
    <property type="entry name" value="VG_K_chnl"/>
</dbReference>
<evidence type="ECO:0000259" key="13">
    <source>
        <dbReference type="Pfam" id="PF00520"/>
    </source>
</evidence>
<dbReference type="InterPro" id="IPR011333">
    <property type="entry name" value="SKP1/BTB/POZ_sf"/>
</dbReference>
<keyword evidence="4 12" id="KW-0812">Transmembrane</keyword>
<dbReference type="SUPFAM" id="SSF54695">
    <property type="entry name" value="POZ domain"/>
    <property type="match status" value="1"/>
</dbReference>
<dbReference type="Pfam" id="PF02214">
    <property type="entry name" value="BTB_2"/>
    <property type="match status" value="1"/>
</dbReference>
<evidence type="ECO:0000256" key="9">
    <source>
        <dbReference type="ARBA" id="ARBA00023065"/>
    </source>
</evidence>
<keyword evidence="5" id="KW-0631">Potassium channel</keyword>
<dbReference type="STRING" id="46731.A0A3M6V2I8"/>
<evidence type="ECO:0000313" key="16">
    <source>
        <dbReference type="Proteomes" id="UP000275408"/>
    </source>
</evidence>
<evidence type="ECO:0000256" key="8">
    <source>
        <dbReference type="ARBA" id="ARBA00022989"/>
    </source>
</evidence>
<evidence type="ECO:0000259" key="14">
    <source>
        <dbReference type="Pfam" id="PF02214"/>
    </source>
</evidence>
<sequence length="443" mass="50964">MQQEQYWKGLIVRKEEDMIAMTESGRRIILNVQGCRYETFQETLEEFPETLLGSAEKRKRFYDPLRDEYYFERDKGAFDAILFYYQSRGILSRPSTIPANAFDEELRFYEIKTVKPAEQKEKMIYMPERDWQGKLWELLEYPESSKQAALFSKLSMAVIILSVVVFCAETMYSNNAATRAVKSLSVHNNTKNASGVSQEEGRNPRRPRVWFVIDTCIIVWFSSEYAARLVSSPEKIKFLLSALALIDLAAIIPYFLTLLFGNTYAPAFSFTVMRIFRLLRVVRLLKLTRYVAALRILGYTVRSCKEQLIALFFLISISVVLFSSTIFYVENKENREDFCSIPASFWWTIITMTTVGYGDMTPITPIGKMVGALCAIFGVVVMVCLPSPVFISSFNEIYMQHVGEMKKNQRKSSNGVKRHLETTLDPSNVFLIKNLINGKDDNT</sequence>
<evidence type="ECO:0000313" key="15">
    <source>
        <dbReference type="EMBL" id="RMX60014.1"/>
    </source>
</evidence>
<keyword evidence="10 12" id="KW-0472">Membrane</keyword>
<dbReference type="GO" id="GO:0051260">
    <property type="term" value="P:protein homooligomerization"/>
    <property type="evidence" value="ECO:0007669"/>
    <property type="project" value="InterPro"/>
</dbReference>
<keyword evidence="3" id="KW-0633">Potassium transport</keyword>
<feature type="transmembrane region" description="Helical" evidence="12">
    <location>
        <begin position="209"/>
        <end position="227"/>
    </location>
</feature>
<keyword evidence="16" id="KW-1185">Reference proteome</keyword>
<evidence type="ECO:0000256" key="2">
    <source>
        <dbReference type="ARBA" id="ARBA00022448"/>
    </source>
</evidence>
<dbReference type="InterPro" id="IPR003968">
    <property type="entry name" value="K_chnl_volt-dep_Kv"/>
</dbReference>
<dbReference type="InterPro" id="IPR027359">
    <property type="entry name" value="Volt_channel_dom_sf"/>
</dbReference>
<feature type="transmembrane region" description="Helical" evidence="12">
    <location>
        <begin position="341"/>
        <end position="358"/>
    </location>
</feature>
<dbReference type="Proteomes" id="UP000275408">
    <property type="component" value="Unassembled WGS sequence"/>
</dbReference>
<dbReference type="OrthoDB" id="415460at2759"/>
<evidence type="ECO:0000256" key="11">
    <source>
        <dbReference type="ARBA" id="ARBA00023303"/>
    </source>
</evidence>
<dbReference type="GO" id="GO:0005251">
    <property type="term" value="F:delayed rectifier potassium channel activity"/>
    <property type="evidence" value="ECO:0007669"/>
    <property type="project" value="TreeGrafter"/>
</dbReference>
<dbReference type="FunFam" id="1.10.287.70:FF:000028">
    <property type="entry name" value="potassium voltage-gated channel subfamily D member 3"/>
    <property type="match status" value="1"/>
</dbReference>
<dbReference type="Pfam" id="PF00520">
    <property type="entry name" value="Ion_trans"/>
    <property type="match status" value="1"/>
</dbReference>
<evidence type="ECO:0000256" key="6">
    <source>
        <dbReference type="ARBA" id="ARBA00022882"/>
    </source>
</evidence>
<comment type="subcellular location">
    <subcellularLocation>
        <location evidence="1">Membrane</location>
        <topology evidence="1">Multi-pass membrane protein</topology>
    </subcellularLocation>
</comment>
<dbReference type="SUPFAM" id="SSF81324">
    <property type="entry name" value="Voltage-gated potassium channels"/>
    <property type="match status" value="1"/>
</dbReference>
<evidence type="ECO:0000256" key="7">
    <source>
        <dbReference type="ARBA" id="ARBA00022958"/>
    </source>
</evidence>
<evidence type="ECO:0000256" key="4">
    <source>
        <dbReference type="ARBA" id="ARBA00022692"/>
    </source>
</evidence>
<dbReference type="EMBL" id="RCHS01000249">
    <property type="protein sequence ID" value="RMX60014.1"/>
    <property type="molecule type" value="Genomic_DNA"/>
</dbReference>
<proteinExistence type="predicted"/>
<reference evidence="15 16" key="1">
    <citation type="journal article" date="2018" name="Sci. Rep.">
        <title>Comparative analysis of the Pocillopora damicornis genome highlights role of immune system in coral evolution.</title>
        <authorList>
            <person name="Cunning R."/>
            <person name="Bay R.A."/>
            <person name="Gillette P."/>
            <person name="Baker A.C."/>
            <person name="Traylor-Knowles N."/>
        </authorList>
    </citation>
    <scope>NUCLEOTIDE SEQUENCE [LARGE SCALE GENOMIC DNA]</scope>
    <source>
        <strain evidence="15">RSMAS</strain>
        <tissue evidence="15">Whole animal</tissue>
    </source>
</reference>
<evidence type="ECO:0000256" key="5">
    <source>
        <dbReference type="ARBA" id="ARBA00022826"/>
    </source>
</evidence>
<keyword evidence="6" id="KW-0851">Voltage-gated channel</keyword>
<comment type="caution">
    <text evidence="15">The sequence shown here is derived from an EMBL/GenBank/DDBJ whole genome shotgun (WGS) entry which is preliminary data.</text>
</comment>
<feature type="domain" description="Ion transport" evidence="13">
    <location>
        <begin position="150"/>
        <end position="398"/>
    </location>
</feature>
<dbReference type="FunFam" id="1.20.120.350:FF:000074">
    <property type="entry name" value="SHaW family of potassium channels"/>
    <property type="match status" value="1"/>
</dbReference>
<dbReference type="InterPro" id="IPR003131">
    <property type="entry name" value="T1-type_BTB"/>
</dbReference>
<dbReference type="PRINTS" id="PR01491">
    <property type="entry name" value="KVCHANNEL"/>
</dbReference>
<dbReference type="PRINTS" id="PR01496">
    <property type="entry name" value="SHAKERCHANEL"/>
</dbReference>
<accession>A0A3M6V2I8</accession>
<evidence type="ECO:0000256" key="10">
    <source>
        <dbReference type="ARBA" id="ARBA00023136"/>
    </source>
</evidence>
<keyword evidence="11" id="KW-0407">Ion channel</keyword>
<organism evidence="15 16">
    <name type="scientific">Pocillopora damicornis</name>
    <name type="common">Cauliflower coral</name>
    <name type="synonym">Millepora damicornis</name>
    <dbReference type="NCBI Taxonomy" id="46731"/>
    <lineage>
        <taxon>Eukaryota</taxon>
        <taxon>Metazoa</taxon>
        <taxon>Cnidaria</taxon>
        <taxon>Anthozoa</taxon>
        <taxon>Hexacorallia</taxon>
        <taxon>Scleractinia</taxon>
        <taxon>Astrocoeniina</taxon>
        <taxon>Pocilloporidae</taxon>
        <taxon>Pocillopora</taxon>
    </lineage>
</organism>
<name>A0A3M6V2I8_POCDA</name>
<keyword evidence="7" id="KW-0630">Potassium</keyword>
<feature type="domain" description="Potassium channel tetramerisation-type BTB" evidence="14">
    <location>
        <begin position="28"/>
        <end position="113"/>
    </location>
</feature>
<gene>
    <name evidence="15" type="ORF">pdam_00019311</name>
</gene>
<dbReference type="Gene3D" id="3.30.710.10">
    <property type="entry name" value="Potassium Channel Kv1.1, Chain A"/>
    <property type="match status" value="1"/>
</dbReference>
<dbReference type="InterPro" id="IPR003972">
    <property type="entry name" value="K_chnl_volt-dep_Kv1"/>
</dbReference>